<keyword evidence="4" id="KW-1185">Reference proteome</keyword>
<keyword evidence="2" id="KW-1133">Transmembrane helix</keyword>
<keyword evidence="2" id="KW-0472">Membrane</keyword>
<evidence type="ECO:0000313" key="3">
    <source>
        <dbReference type="EMBL" id="PTB47156.1"/>
    </source>
</evidence>
<reference evidence="3 4" key="1">
    <citation type="submission" date="2016-07" db="EMBL/GenBank/DDBJ databases">
        <title>Multiple horizontal gene transfer events from other fungi enriched the ability of initially mycotrophic Trichoderma (Ascomycota) to feed on dead plant biomass.</title>
        <authorList>
            <consortium name="DOE Joint Genome Institute"/>
            <person name="Aerts A."/>
            <person name="Atanasova L."/>
            <person name="Chenthamara K."/>
            <person name="Zhang J."/>
            <person name="Grujic M."/>
            <person name="Henrissat B."/>
            <person name="Kuo A."/>
            <person name="Salamov A."/>
            <person name="Lipzen A."/>
            <person name="Labutti K."/>
            <person name="Barry K."/>
            <person name="Miao Y."/>
            <person name="Rahimi M.J."/>
            <person name="Shen Q."/>
            <person name="Grigoriev I.V."/>
            <person name="Kubicek C.P."/>
            <person name="Druzhinina I.S."/>
        </authorList>
    </citation>
    <scope>NUCLEOTIDE SEQUENCE [LARGE SCALE GENOMIC DNA]</scope>
    <source>
        <strain evidence="3 4">CBS 433.97</strain>
    </source>
</reference>
<dbReference type="EMBL" id="KZ679256">
    <property type="protein sequence ID" value="PTB47156.1"/>
    <property type="molecule type" value="Genomic_DNA"/>
</dbReference>
<gene>
    <name evidence="3" type="ORF">M441DRAFT_445789</name>
</gene>
<evidence type="ECO:0000256" key="2">
    <source>
        <dbReference type="SAM" id="Phobius"/>
    </source>
</evidence>
<name>A0A2T3ZQS7_TRIA4</name>
<protein>
    <submittedName>
        <fullName evidence="3">Uncharacterized protein</fullName>
    </submittedName>
</protein>
<organism evidence="3 4">
    <name type="scientific">Trichoderma asperellum (strain ATCC 204424 / CBS 433.97 / NBRC 101777)</name>
    <dbReference type="NCBI Taxonomy" id="1042311"/>
    <lineage>
        <taxon>Eukaryota</taxon>
        <taxon>Fungi</taxon>
        <taxon>Dikarya</taxon>
        <taxon>Ascomycota</taxon>
        <taxon>Pezizomycotina</taxon>
        <taxon>Sordariomycetes</taxon>
        <taxon>Hypocreomycetidae</taxon>
        <taxon>Hypocreales</taxon>
        <taxon>Hypocreaceae</taxon>
        <taxon>Trichoderma</taxon>
    </lineage>
</organism>
<accession>A0A2T3ZQS7</accession>
<proteinExistence type="predicted"/>
<dbReference type="Proteomes" id="UP000240493">
    <property type="component" value="Unassembled WGS sequence"/>
</dbReference>
<dbReference type="AlphaFoldDB" id="A0A2T3ZQS7"/>
<keyword evidence="2" id="KW-0812">Transmembrane</keyword>
<evidence type="ECO:0000256" key="1">
    <source>
        <dbReference type="SAM" id="MobiDB-lite"/>
    </source>
</evidence>
<sequence>MQEQFGAYANRLEPFHSAASYMRLYGGSTCSGTEADSRCNVSPKPRGGTCTPGDSLILFFFFFSHFFYFVHFSFFIYFFFFSFLLKFVSFLINPVTPPPKRPRTGSVIDARRNSTR</sequence>
<evidence type="ECO:0000313" key="4">
    <source>
        <dbReference type="Proteomes" id="UP000240493"/>
    </source>
</evidence>
<feature type="transmembrane region" description="Helical" evidence="2">
    <location>
        <begin position="56"/>
        <end position="80"/>
    </location>
</feature>
<feature type="region of interest" description="Disordered" evidence="1">
    <location>
        <begin position="94"/>
        <end position="116"/>
    </location>
</feature>